<dbReference type="Pfam" id="PF01455">
    <property type="entry name" value="HupF_HypC"/>
    <property type="match status" value="1"/>
</dbReference>
<evidence type="ECO:0008006" key="4">
    <source>
        <dbReference type="Google" id="ProtNLM"/>
    </source>
</evidence>
<organism evidence="2 3">
    <name type="scientific">candidate division WWE3 bacterium GW2011_GWB2_43_22</name>
    <dbReference type="NCBI Taxonomy" id="1619118"/>
    <lineage>
        <taxon>Bacteria</taxon>
        <taxon>Katanobacteria</taxon>
    </lineage>
</organism>
<evidence type="ECO:0000313" key="2">
    <source>
        <dbReference type="EMBL" id="KKT09561.1"/>
    </source>
</evidence>
<comment type="caution">
    <text evidence="2">The sequence shown here is derived from an EMBL/GenBank/DDBJ whole genome shotgun (WGS) entry which is preliminary data.</text>
</comment>
<proteinExistence type="inferred from homology"/>
<dbReference type="InterPro" id="IPR001109">
    <property type="entry name" value="Hydrogenase_HupF/HypC"/>
</dbReference>
<dbReference type="Proteomes" id="UP000033910">
    <property type="component" value="Unassembled WGS sequence"/>
</dbReference>
<accession>A0A0G1EHI0</accession>
<evidence type="ECO:0000256" key="1">
    <source>
        <dbReference type="ARBA" id="ARBA00006018"/>
    </source>
</evidence>
<gene>
    <name evidence="2" type="ORF">UV89_C0034G0003</name>
</gene>
<evidence type="ECO:0000313" key="3">
    <source>
        <dbReference type="Proteomes" id="UP000033910"/>
    </source>
</evidence>
<reference evidence="2 3" key="1">
    <citation type="journal article" date="2015" name="Nature">
        <title>rRNA introns, odd ribosomes, and small enigmatic genomes across a large radiation of phyla.</title>
        <authorList>
            <person name="Brown C.T."/>
            <person name="Hug L.A."/>
            <person name="Thomas B.C."/>
            <person name="Sharon I."/>
            <person name="Castelle C.J."/>
            <person name="Singh A."/>
            <person name="Wilkins M.J."/>
            <person name="Williams K.H."/>
            <person name="Banfield J.F."/>
        </authorList>
    </citation>
    <scope>NUCLEOTIDE SEQUENCE [LARGE SCALE GENOMIC DNA]</scope>
</reference>
<protein>
    <recommendedName>
        <fullName evidence="4">Hydrogenase assembly chaperone hypC/hupF</fullName>
    </recommendedName>
</protein>
<comment type="similarity">
    <text evidence="1">Belongs to the HupF/HypC family.</text>
</comment>
<dbReference type="EMBL" id="LCGF01000034">
    <property type="protein sequence ID" value="KKT09561.1"/>
    <property type="molecule type" value="Genomic_DNA"/>
</dbReference>
<dbReference type="SUPFAM" id="SSF159127">
    <property type="entry name" value="HupF/HypC-like"/>
    <property type="match status" value="1"/>
</dbReference>
<name>A0A0G1EHI0_UNCKA</name>
<dbReference type="AlphaFoldDB" id="A0A0G1EHI0"/>
<sequence length="73" mass="8125">MCLAIPGIVKEIQGERLVVEYPTETRQALAGGMPLKVGDYVMIQMGIAIRVVTKKEALVSWKAWKAHIPKSFK</sequence>
<dbReference type="Gene3D" id="2.30.30.140">
    <property type="match status" value="1"/>
</dbReference>